<dbReference type="PANTHER" id="PTHR12231:SF253">
    <property type="entry name" value="DPR-INTERACTING PROTEIN ETA, ISOFORM B-RELATED"/>
    <property type="match status" value="1"/>
</dbReference>
<dbReference type="InterPro" id="IPR013783">
    <property type="entry name" value="Ig-like_fold"/>
</dbReference>
<reference evidence="9 10" key="1">
    <citation type="submission" date="2022-05" db="EMBL/GenBank/DDBJ databases">
        <authorList>
            <consortium name="Genoscope - CEA"/>
            <person name="William W."/>
        </authorList>
    </citation>
    <scope>NUCLEOTIDE SEQUENCE [LARGE SCALE GENOMIC DNA]</scope>
</reference>
<feature type="domain" description="SEA" evidence="7">
    <location>
        <begin position="314"/>
        <end position="429"/>
    </location>
</feature>
<evidence type="ECO:0000256" key="4">
    <source>
        <dbReference type="ARBA" id="ARBA00023319"/>
    </source>
</evidence>
<protein>
    <submittedName>
        <fullName evidence="9">Uncharacterized protein</fullName>
    </submittedName>
</protein>
<dbReference type="InterPro" id="IPR000082">
    <property type="entry name" value="SEA_dom"/>
</dbReference>
<feature type="domain" description="Ig-like" evidence="8">
    <location>
        <begin position="147"/>
        <end position="229"/>
    </location>
</feature>
<feature type="signal peptide" evidence="6">
    <location>
        <begin position="1"/>
        <end position="30"/>
    </location>
</feature>
<feature type="chain" id="PRO_5043471334" evidence="6">
    <location>
        <begin position="31"/>
        <end position="467"/>
    </location>
</feature>
<keyword evidence="5" id="KW-1133">Transmembrane helix</keyword>
<feature type="non-terminal residue" evidence="9">
    <location>
        <position position="467"/>
    </location>
</feature>
<dbReference type="InterPro" id="IPR036179">
    <property type="entry name" value="Ig-like_dom_sf"/>
</dbReference>
<dbReference type="SUPFAM" id="SSF48726">
    <property type="entry name" value="Immunoglobulin"/>
    <property type="match status" value="3"/>
</dbReference>
<dbReference type="InterPro" id="IPR007110">
    <property type="entry name" value="Ig-like_dom"/>
</dbReference>
<dbReference type="SUPFAM" id="SSF82671">
    <property type="entry name" value="SEA domain"/>
    <property type="match status" value="1"/>
</dbReference>
<feature type="domain" description="Ig-like" evidence="8">
    <location>
        <begin position="231"/>
        <end position="311"/>
    </location>
</feature>
<dbReference type="InterPro" id="IPR051170">
    <property type="entry name" value="Neural/epithelial_adhesion"/>
</dbReference>
<keyword evidence="1 6" id="KW-0732">Signal</keyword>
<evidence type="ECO:0000256" key="3">
    <source>
        <dbReference type="ARBA" id="ARBA00023157"/>
    </source>
</evidence>
<name>A0AAU9XWK0_9CNID</name>
<comment type="caution">
    <text evidence="9">The sequence shown here is derived from an EMBL/GenBank/DDBJ whole genome shotgun (WGS) entry which is preliminary data.</text>
</comment>
<dbReference type="SMART" id="SM00409">
    <property type="entry name" value="IG"/>
    <property type="match status" value="3"/>
</dbReference>
<keyword evidence="5" id="KW-0472">Membrane</keyword>
<evidence type="ECO:0000313" key="10">
    <source>
        <dbReference type="Proteomes" id="UP001159428"/>
    </source>
</evidence>
<organism evidence="9 10">
    <name type="scientific">Pocillopora meandrina</name>
    <dbReference type="NCBI Taxonomy" id="46732"/>
    <lineage>
        <taxon>Eukaryota</taxon>
        <taxon>Metazoa</taxon>
        <taxon>Cnidaria</taxon>
        <taxon>Anthozoa</taxon>
        <taxon>Hexacorallia</taxon>
        <taxon>Scleractinia</taxon>
        <taxon>Astrocoeniina</taxon>
        <taxon>Pocilloporidae</taxon>
        <taxon>Pocillopora</taxon>
    </lineage>
</organism>
<evidence type="ECO:0000259" key="7">
    <source>
        <dbReference type="PROSITE" id="PS50024"/>
    </source>
</evidence>
<dbReference type="EMBL" id="CALNXJ010000079">
    <property type="protein sequence ID" value="CAH3161321.1"/>
    <property type="molecule type" value="Genomic_DNA"/>
</dbReference>
<keyword evidence="5" id="KW-0812">Transmembrane</keyword>
<keyword evidence="4" id="KW-0393">Immunoglobulin domain</keyword>
<dbReference type="Pfam" id="PF13927">
    <property type="entry name" value="Ig_3"/>
    <property type="match status" value="2"/>
</dbReference>
<accession>A0AAU9XWK0</accession>
<evidence type="ECO:0000256" key="1">
    <source>
        <dbReference type="ARBA" id="ARBA00022729"/>
    </source>
</evidence>
<dbReference type="InterPro" id="IPR003598">
    <property type="entry name" value="Ig_sub2"/>
</dbReference>
<evidence type="ECO:0000313" key="9">
    <source>
        <dbReference type="EMBL" id="CAH3161321.1"/>
    </source>
</evidence>
<dbReference type="SMART" id="SM00408">
    <property type="entry name" value="IGc2"/>
    <property type="match status" value="2"/>
</dbReference>
<dbReference type="PANTHER" id="PTHR12231">
    <property type="entry name" value="CTX-RELATED TYPE I TRANSMEMBRANE PROTEIN"/>
    <property type="match status" value="1"/>
</dbReference>
<dbReference type="Gene3D" id="3.30.70.960">
    <property type="entry name" value="SEA domain"/>
    <property type="match status" value="1"/>
</dbReference>
<evidence type="ECO:0000259" key="8">
    <source>
        <dbReference type="PROSITE" id="PS50835"/>
    </source>
</evidence>
<dbReference type="InterPro" id="IPR003599">
    <property type="entry name" value="Ig_sub"/>
</dbReference>
<dbReference type="PROSITE" id="PS50024">
    <property type="entry name" value="SEA"/>
    <property type="match status" value="1"/>
</dbReference>
<evidence type="ECO:0000256" key="5">
    <source>
        <dbReference type="SAM" id="Phobius"/>
    </source>
</evidence>
<evidence type="ECO:0000256" key="2">
    <source>
        <dbReference type="ARBA" id="ARBA00022737"/>
    </source>
</evidence>
<dbReference type="Pfam" id="PF01390">
    <property type="entry name" value="SEA"/>
    <property type="match status" value="1"/>
</dbReference>
<evidence type="ECO:0000256" key="6">
    <source>
        <dbReference type="SAM" id="SignalP"/>
    </source>
</evidence>
<keyword evidence="2" id="KW-0677">Repeat</keyword>
<gene>
    <name evidence="9" type="ORF">PMEA_00032798</name>
</gene>
<sequence length="467" mass="52491">MGCFLGSLRAKPSLCTLLLWILTSLEKVELQSVWISSPPNPTSVIENKNLNLQWSYKIDGSLTFAKFFRIGDGRSEKLIALKSSSNSSVDVDSAFRDRFIFNISNDQALVTLVAVQRSDSATYRLQIANQDLLEIDKDVKIRVLFQPTKTSKQCPSAVTEGHTVKLLCNFTGDPLPSVAWNRADTRKTLSNSGVLFLKDIKRSDSGIYECLAWNGIGNNSTEFCMIDVNYPAQITDISSNQTVQVGKKVSLYCRAIGNPVPTISWNHEKNVGRRSELYFDSARLGDQGWYKCTAKNGIGSPATARTYLDVAERASNLVNAKMTITNEKFDISLRNKESRRYQNLSKQVIVAVEDLFRNDHSYNSTEVVRFESGSVVVIFNLRFEQAVDIDRIISVLKHAARDRKLGKLIIDPSSIAALQDYIHQTTRSPRVSSSGSKWTIVGASTGSVLFIMICILWFCWRRRKRRK</sequence>
<feature type="transmembrane region" description="Helical" evidence="5">
    <location>
        <begin position="438"/>
        <end position="460"/>
    </location>
</feature>
<proteinExistence type="predicted"/>
<dbReference type="Proteomes" id="UP001159428">
    <property type="component" value="Unassembled WGS sequence"/>
</dbReference>
<dbReference type="Gene3D" id="2.60.40.10">
    <property type="entry name" value="Immunoglobulins"/>
    <property type="match status" value="3"/>
</dbReference>
<dbReference type="AlphaFoldDB" id="A0AAU9XWK0"/>
<dbReference type="PROSITE" id="PS50835">
    <property type="entry name" value="IG_LIKE"/>
    <property type="match status" value="2"/>
</dbReference>
<dbReference type="InterPro" id="IPR036364">
    <property type="entry name" value="SEA_dom_sf"/>
</dbReference>
<keyword evidence="10" id="KW-1185">Reference proteome</keyword>
<keyword evidence="3" id="KW-1015">Disulfide bond</keyword>